<feature type="compositionally biased region" description="Low complexity" evidence="3">
    <location>
        <begin position="140"/>
        <end position="156"/>
    </location>
</feature>
<feature type="domain" description="Bacterial surface antigen (D15)" evidence="4">
    <location>
        <begin position="227"/>
        <end position="580"/>
    </location>
</feature>
<comment type="subcellular location">
    <subcellularLocation>
        <location evidence="1">Membrane</location>
    </subcellularLocation>
</comment>
<sequence length="582" mass="64493">MASPNYNNNNNNNNDDDGNNHNHQSTSNHSNINELLQQRAQQQQQQQQQQFMSFVNRYGLNILFPAYVTAKNKDSTTRTLKTNKDLINARLLENGILFEDMQSMPQLQEGVSRVVDNLMRTQAFHSVQLELDKNDDDTENNNNNNKNNETTSSSSSPSHTLKVILDEKKWYSLYIGGGIKHEGIEESLNSNASSKLPKAQFETSVTFPNWTGYLDRTMLQYTVDQTATSRFVFSHERPLYSWFPEEGTTANTILALAKGSQYALGVRAWMDTLDHESSRSYQEYQRMIQWRLDNTGNVSRPELSPLVYWGVDWTLGLRDVIPRKDPTLPYAADASPEIVAQSGCSLQHSIKWEARTNGYYTDDRYQPTTGVDGHIQAELAGPPGDVGYIKLQGGTAGHWRPLSSDAVSFHTTFATGILQSISFQGLCRSPTISDRFFVGGPMQLRGFLPAGIGPRSKTGGSTTPGGDAMGGHFFYTASIAASILPPNTVLADYGIRLFAFGNAGTLVGMVPSSSLWSSSSNNNNGCMEEWIRVAQSTRLSAGVGISGGTPMGRLELTYAWPLRYGPKDARRNLQFGFGFSYG</sequence>
<evidence type="ECO:0000259" key="4">
    <source>
        <dbReference type="Pfam" id="PF01103"/>
    </source>
</evidence>
<reference evidence="5" key="2">
    <citation type="submission" date="2021-04" db="EMBL/GenBank/DDBJ databases">
        <authorList>
            <person name="Podell S."/>
        </authorList>
    </citation>
    <scope>NUCLEOTIDE SEQUENCE</scope>
    <source>
        <strain evidence="5">Hildebrandi</strain>
    </source>
</reference>
<evidence type="ECO:0000313" key="6">
    <source>
        <dbReference type="Proteomes" id="UP000693970"/>
    </source>
</evidence>
<evidence type="ECO:0000256" key="2">
    <source>
        <dbReference type="ARBA" id="ARBA00023136"/>
    </source>
</evidence>
<dbReference type="InterPro" id="IPR000184">
    <property type="entry name" value="Bac_surfAg_D15"/>
</dbReference>
<name>A0A9K3PDE7_9STRA</name>
<feature type="region of interest" description="Disordered" evidence="3">
    <location>
        <begin position="1"/>
        <end position="28"/>
    </location>
</feature>
<proteinExistence type="predicted"/>
<gene>
    <name evidence="5" type="ORF">IV203_022960</name>
</gene>
<dbReference type="OrthoDB" id="1724197at2759"/>
<protein>
    <submittedName>
        <fullName evidence="5">Surface antigen</fullName>
    </submittedName>
</protein>
<evidence type="ECO:0000313" key="5">
    <source>
        <dbReference type="EMBL" id="KAG7341009.1"/>
    </source>
</evidence>
<keyword evidence="6" id="KW-1185">Reference proteome</keyword>
<evidence type="ECO:0000256" key="3">
    <source>
        <dbReference type="SAM" id="MobiDB-lite"/>
    </source>
</evidence>
<dbReference type="AlphaFoldDB" id="A0A9K3PDE7"/>
<feature type="compositionally biased region" description="Low complexity" evidence="3">
    <location>
        <begin position="1"/>
        <end position="13"/>
    </location>
</feature>
<dbReference type="Proteomes" id="UP000693970">
    <property type="component" value="Unassembled WGS sequence"/>
</dbReference>
<dbReference type="Pfam" id="PF01103">
    <property type="entry name" value="Omp85"/>
    <property type="match status" value="1"/>
</dbReference>
<keyword evidence="2" id="KW-0472">Membrane</keyword>
<comment type="caution">
    <text evidence="5">The sequence shown here is derived from an EMBL/GenBank/DDBJ whole genome shotgun (WGS) entry which is preliminary data.</text>
</comment>
<dbReference type="GO" id="GO:0019867">
    <property type="term" value="C:outer membrane"/>
    <property type="evidence" value="ECO:0007669"/>
    <property type="project" value="InterPro"/>
</dbReference>
<dbReference type="EMBL" id="JAGRRH010000026">
    <property type="protein sequence ID" value="KAG7341009.1"/>
    <property type="molecule type" value="Genomic_DNA"/>
</dbReference>
<feature type="region of interest" description="Disordered" evidence="3">
    <location>
        <begin position="129"/>
        <end position="159"/>
    </location>
</feature>
<organism evidence="5 6">
    <name type="scientific">Nitzschia inconspicua</name>
    <dbReference type="NCBI Taxonomy" id="303405"/>
    <lineage>
        <taxon>Eukaryota</taxon>
        <taxon>Sar</taxon>
        <taxon>Stramenopiles</taxon>
        <taxon>Ochrophyta</taxon>
        <taxon>Bacillariophyta</taxon>
        <taxon>Bacillariophyceae</taxon>
        <taxon>Bacillariophycidae</taxon>
        <taxon>Bacillariales</taxon>
        <taxon>Bacillariaceae</taxon>
        <taxon>Nitzschia</taxon>
    </lineage>
</organism>
<accession>A0A9K3PDE7</accession>
<reference evidence="5" key="1">
    <citation type="journal article" date="2021" name="Sci. Rep.">
        <title>Diploid genomic architecture of Nitzschia inconspicua, an elite biomass production diatom.</title>
        <authorList>
            <person name="Oliver A."/>
            <person name="Podell S."/>
            <person name="Pinowska A."/>
            <person name="Traller J.C."/>
            <person name="Smith S.R."/>
            <person name="McClure R."/>
            <person name="Beliaev A."/>
            <person name="Bohutskyi P."/>
            <person name="Hill E.A."/>
            <person name="Rabines A."/>
            <person name="Zheng H."/>
            <person name="Allen L.Z."/>
            <person name="Kuo A."/>
            <person name="Grigoriev I.V."/>
            <person name="Allen A.E."/>
            <person name="Hazlebeck D."/>
            <person name="Allen E.E."/>
        </authorList>
    </citation>
    <scope>NUCLEOTIDE SEQUENCE</scope>
    <source>
        <strain evidence="5">Hildebrandi</strain>
    </source>
</reference>
<evidence type="ECO:0000256" key="1">
    <source>
        <dbReference type="ARBA" id="ARBA00004370"/>
    </source>
</evidence>